<sequence>MSVEFKGMDGILKELENKCGPRKLNQITNQVLKKASEVVKEDMIQAFGAFADTGASQGEIVVSLPRAIQGVKQVKLGWNGPKGRWRIIHLNENGYTKTGRRITPRGMGTIRKTVASANKKFLDTAQDELRRFL</sequence>
<reference evidence="1 2" key="1">
    <citation type="submission" date="2020-03" db="EMBL/GenBank/DDBJ databases">
        <title>Soil Listeria distribution.</title>
        <authorList>
            <person name="Liao J."/>
            <person name="Wiedmann M."/>
        </authorList>
    </citation>
    <scope>NUCLEOTIDE SEQUENCE [LARGE SCALE GENOMIC DNA]</scope>
    <source>
        <strain evidence="1 2">FSL L7-1816</strain>
    </source>
</reference>
<evidence type="ECO:0000313" key="1">
    <source>
        <dbReference type="EMBL" id="MBC1316594.1"/>
    </source>
</evidence>
<gene>
    <name evidence="1" type="ORF">HB811_07400</name>
</gene>
<organism evidence="1 2">
    <name type="scientific">Listeria booriae</name>
    <dbReference type="NCBI Taxonomy" id="1552123"/>
    <lineage>
        <taxon>Bacteria</taxon>
        <taxon>Bacillati</taxon>
        <taxon>Bacillota</taxon>
        <taxon>Bacilli</taxon>
        <taxon>Bacillales</taxon>
        <taxon>Listeriaceae</taxon>
        <taxon>Listeria</taxon>
    </lineage>
</organism>
<accession>A0A841XN57</accession>
<dbReference type="Proteomes" id="UP000543379">
    <property type="component" value="Unassembled WGS sequence"/>
</dbReference>
<dbReference type="AlphaFoldDB" id="A0A841XN57"/>
<protein>
    <recommendedName>
        <fullName evidence="3">HK97 gp10 family phage protein</fullName>
    </recommendedName>
</protein>
<dbReference type="EMBL" id="JAAROV010000002">
    <property type="protein sequence ID" value="MBC1316594.1"/>
    <property type="molecule type" value="Genomic_DNA"/>
</dbReference>
<dbReference type="RefSeq" id="WP_185382225.1">
    <property type="nucleotide sequence ID" value="NZ_JAAROV010000002.1"/>
</dbReference>
<evidence type="ECO:0000313" key="2">
    <source>
        <dbReference type="Proteomes" id="UP000543379"/>
    </source>
</evidence>
<name>A0A841XN57_9LIST</name>
<evidence type="ECO:0008006" key="3">
    <source>
        <dbReference type="Google" id="ProtNLM"/>
    </source>
</evidence>
<proteinExistence type="predicted"/>
<comment type="caution">
    <text evidence="1">The sequence shown here is derived from an EMBL/GenBank/DDBJ whole genome shotgun (WGS) entry which is preliminary data.</text>
</comment>